<evidence type="ECO:0000313" key="8">
    <source>
        <dbReference type="Proteomes" id="UP000698800"/>
    </source>
</evidence>
<reference evidence="7" key="1">
    <citation type="submission" date="2021-03" db="EMBL/GenBank/DDBJ databases">
        <title>Comparative genomics and phylogenomic investigation of the class Geoglossomycetes provide insights into ecological specialization and systematics.</title>
        <authorList>
            <person name="Melie T."/>
            <person name="Pirro S."/>
            <person name="Miller A.N."/>
            <person name="Quandt A."/>
        </authorList>
    </citation>
    <scope>NUCLEOTIDE SEQUENCE</scope>
    <source>
        <strain evidence="7">GBOQ0MN5Z8</strain>
    </source>
</reference>
<evidence type="ECO:0008006" key="9">
    <source>
        <dbReference type="Google" id="ProtNLM"/>
    </source>
</evidence>
<dbReference type="Gene3D" id="3.40.50.1820">
    <property type="entry name" value="alpha/beta hydrolase"/>
    <property type="match status" value="1"/>
</dbReference>
<dbReference type="PANTHER" id="PTHR48182:SF2">
    <property type="entry name" value="PROTEIN SERAC1"/>
    <property type="match status" value="1"/>
</dbReference>
<comment type="subcellular location">
    <subcellularLocation>
        <location evidence="2">Endoplasmic reticulum</location>
    </subcellularLocation>
    <subcellularLocation>
        <location evidence="3">Membrane</location>
    </subcellularLocation>
    <subcellularLocation>
        <location evidence="1">Mitochondrion</location>
    </subcellularLocation>
</comment>
<dbReference type="GO" id="GO:0005783">
    <property type="term" value="C:endoplasmic reticulum"/>
    <property type="evidence" value="ECO:0007669"/>
    <property type="project" value="UniProtKB-SubCell"/>
</dbReference>
<dbReference type="EMBL" id="JAGHQL010000050">
    <property type="protein sequence ID" value="KAH0542624.1"/>
    <property type="molecule type" value="Genomic_DNA"/>
</dbReference>
<keyword evidence="8" id="KW-1185">Reference proteome</keyword>
<evidence type="ECO:0000256" key="3">
    <source>
        <dbReference type="ARBA" id="ARBA00004370"/>
    </source>
</evidence>
<accession>A0A9P8IBX2</accession>
<organism evidence="7 8">
    <name type="scientific">Glutinoglossum americanum</name>
    <dbReference type="NCBI Taxonomy" id="1670608"/>
    <lineage>
        <taxon>Eukaryota</taxon>
        <taxon>Fungi</taxon>
        <taxon>Dikarya</taxon>
        <taxon>Ascomycota</taxon>
        <taxon>Pezizomycotina</taxon>
        <taxon>Geoglossomycetes</taxon>
        <taxon>Geoglossales</taxon>
        <taxon>Geoglossaceae</taxon>
        <taxon>Glutinoglossum</taxon>
    </lineage>
</organism>
<comment type="caution">
    <text evidence="7">The sequence shown here is derived from an EMBL/GenBank/DDBJ whole genome shotgun (WGS) entry which is preliminary data.</text>
</comment>
<keyword evidence="5" id="KW-0496">Mitochondrion</keyword>
<name>A0A9P8IBX2_9PEZI</name>
<dbReference type="GO" id="GO:0016020">
    <property type="term" value="C:membrane"/>
    <property type="evidence" value="ECO:0007669"/>
    <property type="project" value="UniProtKB-SubCell"/>
</dbReference>
<gene>
    <name evidence="7" type="ORF">FGG08_003032</name>
</gene>
<protein>
    <recommendedName>
        <fullName evidence="9">DUF676 domain-containing protein</fullName>
    </recommendedName>
</protein>
<dbReference type="AlphaFoldDB" id="A0A9P8IBX2"/>
<dbReference type="InterPro" id="IPR052374">
    <property type="entry name" value="SERAC1"/>
</dbReference>
<dbReference type="Proteomes" id="UP000698800">
    <property type="component" value="Unassembled WGS sequence"/>
</dbReference>
<keyword evidence="4" id="KW-0256">Endoplasmic reticulum</keyword>
<evidence type="ECO:0000313" key="7">
    <source>
        <dbReference type="EMBL" id="KAH0542624.1"/>
    </source>
</evidence>
<evidence type="ECO:0000256" key="1">
    <source>
        <dbReference type="ARBA" id="ARBA00004173"/>
    </source>
</evidence>
<evidence type="ECO:0000256" key="2">
    <source>
        <dbReference type="ARBA" id="ARBA00004240"/>
    </source>
</evidence>
<keyword evidence="6" id="KW-0472">Membrane</keyword>
<sequence>MARVWFVHGLRGDAFETWTKGEVCWPRDILKNDISDTRIITWGYDSGVLKVTKAASQASIFSHAENLLNDISRSRNTDVEVRAKLGTPYREAANSKQEKRPIIFVGHGLGGLVIKQASGRPSLALIRSSEYHNNRQDTALGAIYVWTKGVVGVWSTAPRPERLFKHAHISLHPGTSSVRCSGAWLGELVANIAKVALQQPNSKLVRLLAQESDILEHQRKSFASISNEMPLACVSEELPTGPVVVRCQNAVYLFVLTAKQMVPEYSASIDGFLVRTSSVPANHMDMCKFTDSKDIGYQRVSGHIVSFVRMAAKEAAQDLLERLQFPSMYDREDDIAEAHAKTFEWILSDANIEDDVTLGSPFVSWL</sequence>
<evidence type="ECO:0000256" key="5">
    <source>
        <dbReference type="ARBA" id="ARBA00023128"/>
    </source>
</evidence>
<proteinExistence type="predicted"/>
<dbReference type="GO" id="GO:0005739">
    <property type="term" value="C:mitochondrion"/>
    <property type="evidence" value="ECO:0007669"/>
    <property type="project" value="UniProtKB-SubCell"/>
</dbReference>
<evidence type="ECO:0000256" key="6">
    <source>
        <dbReference type="ARBA" id="ARBA00023136"/>
    </source>
</evidence>
<evidence type="ECO:0000256" key="4">
    <source>
        <dbReference type="ARBA" id="ARBA00022824"/>
    </source>
</evidence>
<dbReference type="PANTHER" id="PTHR48182">
    <property type="entry name" value="PROTEIN SERAC1"/>
    <property type="match status" value="1"/>
</dbReference>
<dbReference type="OrthoDB" id="427518at2759"/>
<dbReference type="SUPFAM" id="SSF53474">
    <property type="entry name" value="alpha/beta-Hydrolases"/>
    <property type="match status" value="1"/>
</dbReference>
<dbReference type="InterPro" id="IPR029058">
    <property type="entry name" value="AB_hydrolase_fold"/>
</dbReference>